<feature type="compositionally biased region" description="Basic and acidic residues" evidence="1">
    <location>
        <begin position="55"/>
        <end position="74"/>
    </location>
</feature>
<feature type="transmembrane region" description="Helical" evidence="2">
    <location>
        <begin position="7"/>
        <end position="24"/>
    </location>
</feature>
<comment type="caution">
    <text evidence="3">The sequence shown here is derived from an EMBL/GenBank/DDBJ whole genome shotgun (WGS) entry which is preliminary data.</text>
</comment>
<evidence type="ECO:0000313" key="4">
    <source>
        <dbReference type="Proteomes" id="UP001333996"/>
    </source>
</evidence>
<name>A0ABU7FMT5_9ACTN</name>
<reference evidence="3" key="1">
    <citation type="submission" date="2024-01" db="EMBL/GenBank/DDBJ databases">
        <title>First draft genome sequence data of TA4-1, the type strain of Gram-positive actinobacterium Streptomyces chiangmaiensis.</title>
        <authorList>
            <person name="Yasawong M."/>
            <person name="Nantapong N."/>
        </authorList>
    </citation>
    <scope>NUCLEOTIDE SEQUENCE</scope>
    <source>
        <strain evidence="3">TA4-1</strain>
    </source>
</reference>
<keyword evidence="2" id="KW-0472">Membrane</keyword>
<dbReference type="InterPro" id="IPR021682">
    <property type="entry name" value="DUF2933"/>
</dbReference>
<dbReference type="RefSeq" id="WP_329509841.1">
    <property type="nucleotide sequence ID" value="NZ_BAAAYZ010000132.1"/>
</dbReference>
<dbReference type="Pfam" id="PF11666">
    <property type="entry name" value="DUF2933"/>
    <property type="match status" value="1"/>
</dbReference>
<keyword evidence="2" id="KW-1133">Transmembrane helix</keyword>
<proteinExistence type="predicted"/>
<protein>
    <submittedName>
        <fullName evidence="3">DUF2933 domain-containing protein</fullName>
    </submittedName>
</protein>
<gene>
    <name evidence="3" type="ORF">VXC91_26445</name>
</gene>
<feature type="region of interest" description="Disordered" evidence="1">
    <location>
        <begin position="55"/>
        <end position="87"/>
    </location>
</feature>
<evidence type="ECO:0000313" key="3">
    <source>
        <dbReference type="EMBL" id="MED7825431.1"/>
    </source>
</evidence>
<keyword evidence="2" id="KW-0812">Transmembrane</keyword>
<accession>A0ABU7FMT5</accession>
<evidence type="ECO:0000256" key="1">
    <source>
        <dbReference type="SAM" id="MobiDB-lite"/>
    </source>
</evidence>
<dbReference type="EMBL" id="JAYWVC010000108">
    <property type="protein sequence ID" value="MED7825431.1"/>
    <property type="molecule type" value="Genomic_DNA"/>
</dbReference>
<organism evidence="3 4">
    <name type="scientific">Streptomyces chiangmaiensis</name>
    <dbReference type="NCBI Taxonomy" id="766497"/>
    <lineage>
        <taxon>Bacteria</taxon>
        <taxon>Bacillati</taxon>
        <taxon>Actinomycetota</taxon>
        <taxon>Actinomycetes</taxon>
        <taxon>Kitasatosporales</taxon>
        <taxon>Streptomycetaceae</taxon>
        <taxon>Streptomyces</taxon>
    </lineage>
</organism>
<sequence length="87" mass="9610">MRRDKLPLYALAAAILIVGLVALGVPIGTIFVLAILAACPLMMFFMMRGMHGGDMHGGNDRSDESTDRDRDPLRKHDHQHPYGHGRS</sequence>
<evidence type="ECO:0000256" key="2">
    <source>
        <dbReference type="SAM" id="Phobius"/>
    </source>
</evidence>
<keyword evidence="4" id="KW-1185">Reference proteome</keyword>
<dbReference type="Proteomes" id="UP001333996">
    <property type="component" value="Unassembled WGS sequence"/>
</dbReference>
<feature type="compositionally biased region" description="Basic residues" evidence="1">
    <location>
        <begin position="75"/>
        <end position="87"/>
    </location>
</feature>